<dbReference type="PANTHER" id="PTHR47529:SF1">
    <property type="entry name" value="PERIPLASMIC CHAPERONE PPID"/>
    <property type="match status" value="1"/>
</dbReference>
<keyword evidence="3" id="KW-0997">Cell inner membrane</keyword>
<evidence type="ECO:0000256" key="9">
    <source>
        <dbReference type="ARBA" id="ARBA00040743"/>
    </source>
</evidence>
<dbReference type="Gene3D" id="3.10.50.40">
    <property type="match status" value="1"/>
</dbReference>
<dbReference type="InterPro" id="IPR052029">
    <property type="entry name" value="PpiD_chaperone"/>
</dbReference>
<dbReference type="PANTHER" id="PTHR47529">
    <property type="entry name" value="PEPTIDYL-PROLYL CIS-TRANS ISOMERASE D"/>
    <property type="match status" value="1"/>
</dbReference>
<evidence type="ECO:0000256" key="2">
    <source>
        <dbReference type="ARBA" id="ARBA00022475"/>
    </source>
</evidence>
<evidence type="ECO:0000256" key="1">
    <source>
        <dbReference type="ARBA" id="ARBA00004382"/>
    </source>
</evidence>
<dbReference type="SUPFAM" id="SSF54534">
    <property type="entry name" value="FKBP-like"/>
    <property type="match status" value="1"/>
</dbReference>
<evidence type="ECO:0000256" key="4">
    <source>
        <dbReference type="ARBA" id="ARBA00022692"/>
    </source>
</evidence>
<accession>A0A5J6ZEH9</accession>
<dbReference type="InterPro" id="IPR046357">
    <property type="entry name" value="PPIase_dom_sf"/>
</dbReference>
<dbReference type="RefSeq" id="WP_158347926.1">
    <property type="nucleotide sequence ID" value="NZ_CP042427.1"/>
</dbReference>
<evidence type="ECO:0000256" key="7">
    <source>
        <dbReference type="ARBA" id="ARBA00023186"/>
    </source>
</evidence>
<evidence type="ECO:0000256" key="10">
    <source>
        <dbReference type="ARBA" id="ARBA00042775"/>
    </source>
</evidence>
<evidence type="ECO:0000313" key="14">
    <source>
        <dbReference type="EMBL" id="QFQ32633.1"/>
    </source>
</evidence>
<evidence type="ECO:0000313" key="15">
    <source>
        <dbReference type="Proteomes" id="UP000325981"/>
    </source>
</evidence>
<keyword evidence="11 14" id="KW-0413">Isomerase</keyword>
<keyword evidence="5 12" id="KW-1133">Transmembrane helix</keyword>
<keyword evidence="4 12" id="KW-0812">Transmembrane</keyword>
<keyword evidence="6 12" id="KW-0472">Membrane</keyword>
<dbReference type="OrthoDB" id="9812372at2"/>
<proteinExistence type="inferred from homology"/>
<comment type="similarity">
    <text evidence="8">Belongs to the PpiD chaperone family.</text>
</comment>
<feature type="domain" description="PpiC" evidence="13">
    <location>
        <begin position="264"/>
        <end position="353"/>
    </location>
</feature>
<dbReference type="EMBL" id="CP042427">
    <property type="protein sequence ID" value="QFQ32633.1"/>
    <property type="molecule type" value="Genomic_DNA"/>
</dbReference>
<dbReference type="InterPro" id="IPR027304">
    <property type="entry name" value="Trigger_fact/SurA_dom_sf"/>
</dbReference>
<dbReference type="GO" id="GO:0005886">
    <property type="term" value="C:plasma membrane"/>
    <property type="evidence" value="ECO:0007669"/>
    <property type="project" value="UniProtKB-SubCell"/>
</dbReference>
<dbReference type="GO" id="GO:0003755">
    <property type="term" value="F:peptidyl-prolyl cis-trans isomerase activity"/>
    <property type="evidence" value="ECO:0007669"/>
    <property type="project" value="UniProtKB-KW"/>
</dbReference>
<comment type="subcellular location">
    <subcellularLocation>
        <location evidence="1">Cell inner membrane</location>
        <topology evidence="1">Single-pass type II membrane protein</topology>
        <orientation evidence="1">Periplasmic side</orientation>
    </subcellularLocation>
</comment>
<feature type="transmembrane region" description="Helical" evidence="12">
    <location>
        <begin position="12"/>
        <end position="30"/>
    </location>
</feature>
<gene>
    <name evidence="14" type="ORF">FQV33_01360</name>
</gene>
<protein>
    <recommendedName>
        <fullName evidence="9">Periplasmic chaperone PpiD</fullName>
    </recommendedName>
    <alternativeName>
        <fullName evidence="10">Periplasmic folding chaperone</fullName>
    </alternativeName>
</protein>
<dbReference type="Pfam" id="PF13145">
    <property type="entry name" value="Rotamase_2"/>
    <property type="match status" value="1"/>
</dbReference>
<evidence type="ECO:0000256" key="8">
    <source>
        <dbReference type="ARBA" id="ARBA00038408"/>
    </source>
</evidence>
<evidence type="ECO:0000259" key="13">
    <source>
        <dbReference type="PROSITE" id="PS50198"/>
    </source>
</evidence>
<evidence type="ECO:0000256" key="6">
    <source>
        <dbReference type="ARBA" id="ARBA00023136"/>
    </source>
</evidence>
<keyword evidence="2" id="KW-1003">Cell membrane</keyword>
<dbReference type="InterPro" id="IPR000297">
    <property type="entry name" value="PPIase_PpiC"/>
</dbReference>
<keyword evidence="11" id="KW-0697">Rotamase</keyword>
<dbReference type="PROSITE" id="PS50198">
    <property type="entry name" value="PPIC_PPIASE_2"/>
    <property type="match status" value="1"/>
</dbReference>
<evidence type="ECO:0000256" key="11">
    <source>
        <dbReference type="PROSITE-ProRule" id="PRU00278"/>
    </source>
</evidence>
<name>A0A5J6ZEH9_9GAMM</name>
<evidence type="ECO:0000256" key="12">
    <source>
        <dbReference type="SAM" id="Phobius"/>
    </source>
</evidence>
<dbReference type="AlphaFoldDB" id="A0A5J6ZEH9"/>
<sequence>MIKFFKTRSKHILVKCILGIVILSIIFGTLNNYIHRDTTKYVAEINKEKVSFETLKNTFNLELNKQKEILGTHFNIINNKTFRENIYNYVLSQLINNILLEQYTKNIEFNLDNSEIKKIILNSNMFQENNKFNNKKYLNYLESVNLTNYEYIELIKKKLNTINLVNTIAETNFILDSEKKHIIKLLSQKRIIKKEIFKIHSIKNYNINNVEVLNYFNNNKNKFYSPEQFQISYIHIQPNELNIKCNDEEVKDWYKKNIDKYSTPEKRNYSIIQTKTKKEALLILLKLKKGENFSKIAKEKSIEPISSKNGGNIGWIETNLIPEEIKKSNLNKNNQISDVIKFNNEFLIIKLNKILFKKIKKISEVSDIIKSEIKHKKALTTYYKLKDKILFLSKKYKDRFDLIEKESNIKSIETLWFDKNSIPQIFQNPTLKKIIFQPGLLDREKKLKSHSGLIELKNNQLFILTVKNFKIKKLKNFTDVKNNIINILKYTKALQETKEKTKNILFELNNGNKEILSKENLLFNDSEILSRYDHNPIVSKIFSMPYRINKKKIYTMYQDKNKNFVIAFISKIYNEKFSKNEEEILVKYLEKNSIEKIFNCIIKNLHKKSKITYENIENI</sequence>
<evidence type="ECO:0000256" key="3">
    <source>
        <dbReference type="ARBA" id="ARBA00022519"/>
    </source>
</evidence>
<keyword evidence="7" id="KW-0143">Chaperone</keyword>
<dbReference type="SUPFAM" id="SSF109998">
    <property type="entry name" value="Triger factor/SurA peptide-binding domain-like"/>
    <property type="match status" value="1"/>
</dbReference>
<dbReference type="Proteomes" id="UP000325981">
    <property type="component" value="Chromosome"/>
</dbReference>
<organism evidence="14 15">
    <name type="scientific">Buchnera aphidicola</name>
    <name type="common">Aphis fabae</name>
    <dbReference type="NCBI Taxonomy" id="571430"/>
    <lineage>
        <taxon>Bacteria</taxon>
        <taxon>Pseudomonadati</taxon>
        <taxon>Pseudomonadota</taxon>
        <taxon>Gammaproteobacteria</taxon>
        <taxon>Enterobacterales</taxon>
        <taxon>Erwiniaceae</taxon>
        <taxon>Buchnera</taxon>
    </lineage>
</organism>
<evidence type="ECO:0000256" key="5">
    <source>
        <dbReference type="ARBA" id="ARBA00022989"/>
    </source>
</evidence>
<reference evidence="14 15" key="1">
    <citation type="submission" date="2019-07" db="EMBL/GenBank/DDBJ databases">
        <title>Buchnera limit thermal tolerance of host aphids.</title>
        <authorList>
            <person name="Zhang B."/>
            <person name="Moran N."/>
        </authorList>
    </citation>
    <scope>NUCLEOTIDE SEQUENCE [LARGE SCALE GENOMIC DNA]</scope>
    <source>
        <strain evidence="14 15">Afa-UT1</strain>
    </source>
</reference>
<dbReference type="Pfam" id="PF13624">
    <property type="entry name" value="SurA_N_3"/>
    <property type="match status" value="1"/>
</dbReference>